<accession>A0ABQ5AY52</accession>
<evidence type="ECO:0000313" key="1">
    <source>
        <dbReference type="EMBL" id="GJT06061.1"/>
    </source>
</evidence>
<sequence length="176" mass="18575">MYGDNSSMLFHPTYGFDAQVAYGQFSPVASLLSPVMFDGQLFSPHQVPMSPNYFSQPVSPHVTSAALPTDLATPANSGGQDALVDNIFMGGTGAVPNRSMSSDTSSYASPLTSGALYRAPVGIMGSYDPIFGQIPLQQTTYGYGSVQVPLQGATRKVDLIEAIIMAVIPFTKGKLV</sequence>
<reference evidence="1" key="2">
    <citation type="submission" date="2022-01" db="EMBL/GenBank/DDBJ databases">
        <authorList>
            <person name="Yamashiro T."/>
            <person name="Shiraishi A."/>
            <person name="Satake H."/>
            <person name="Nakayama K."/>
        </authorList>
    </citation>
    <scope>NUCLEOTIDE SEQUENCE</scope>
</reference>
<reference evidence="1" key="1">
    <citation type="journal article" date="2022" name="Int. J. Mol. Sci.">
        <title>Draft Genome of Tanacetum Coccineum: Genomic Comparison of Closely Related Tanacetum-Family Plants.</title>
        <authorList>
            <person name="Yamashiro T."/>
            <person name="Shiraishi A."/>
            <person name="Nakayama K."/>
            <person name="Satake H."/>
        </authorList>
    </citation>
    <scope>NUCLEOTIDE SEQUENCE</scope>
</reference>
<organism evidence="1 2">
    <name type="scientific">Tanacetum coccineum</name>
    <dbReference type="NCBI Taxonomy" id="301880"/>
    <lineage>
        <taxon>Eukaryota</taxon>
        <taxon>Viridiplantae</taxon>
        <taxon>Streptophyta</taxon>
        <taxon>Embryophyta</taxon>
        <taxon>Tracheophyta</taxon>
        <taxon>Spermatophyta</taxon>
        <taxon>Magnoliopsida</taxon>
        <taxon>eudicotyledons</taxon>
        <taxon>Gunneridae</taxon>
        <taxon>Pentapetalae</taxon>
        <taxon>asterids</taxon>
        <taxon>campanulids</taxon>
        <taxon>Asterales</taxon>
        <taxon>Asteraceae</taxon>
        <taxon>Asteroideae</taxon>
        <taxon>Anthemideae</taxon>
        <taxon>Anthemidinae</taxon>
        <taxon>Tanacetum</taxon>
    </lineage>
</organism>
<evidence type="ECO:0000313" key="2">
    <source>
        <dbReference type="Proteomes" id="UP001151760"/>
    </source>
</evidence>
<dbReference type="Proteomes" id="UP001151760">
    <property type="component" value="Unassembled WGS sequence"/>
</dbReference>
<proteinExistence type="predicted"/>
<keyword evidence="2" id="KW-1185">Reference proteome</keyword>
<gene>
    <name evidence="1" type="ORF">Tco_0840523</name>
</gene>
<protein>
    <submittedName>
        <fullName evidence="1">Uncharacterized protein</fullName>
    </submittedName>
</protein>
<name>A0ABQ5AY52_9ASTR</name>
<comment type="caution">
    <text evidence="1">The sequence shown here is derived from an EMBL/GenBank/DDBJ whole genome shotgun (WGS) entry which is preliminary data.</text>
</comment>
<dbReference type="EMBL" id="BQNB010012636">
    <property type="protein sequence ID" value="GJT06061.1"/>
    <property type="molecule type" value="Genomic_DNA"/>
</dbReference>